<gene>
    <name evidence="1" type="ORF">BEMITA_LOCUS12526</name>
</gene>
<organism evidence="1 2">
    <name type="scientific">Bemisia tabaci</name>
    <name type="common">Sweetpotato whitefly</name>
    <name type="synonym">Aleurodes tabaci</name>
    <dbReference type="NCBI Taxonomy" id="7038"/>
    <lineage>
        <taxon>Eukaryota</taxon>
        <taxon>Metazoa</taxon>
        <taxon>Ecdysozoa</taxon>
        <taxon>Arthropoda</taxon>
        <taxon>Hexapoda</taxon>
        <taxon>Insecta</taxon>
        <taxon>Pterygota</taxon>
        <taxon>Neoptera</taxon>
        <taxon>Paraneoptera</taxon>
        <taxon>Hemiptera</taxon>
        <taxon>Sternorrhyncha</taxon>
        <taxon>Aleyrodoidea</taxon>
        <taxon>Aleyrodidae</taxon>
        <taxon>Aleyrodinae</taxon>
        <taxon>Bemisia</taxon>
    </lineage>
</organism>
<dbReference type="Proteomes" id="UP001152759">
    <property type="component" value="Chromosome 8"/>
</dbReference>
<reference evidence="1" key="1">
    <citation type="submission" date="2021-12" db="EMBL/GenBank/DDBJ databases">
        <authorList>
            <person name="King R."/>
        </authorList>
    </citation>
    <scope>NUCLEOTIDE SEQUENCE</scope>
</reference>
<sequence>MASMDYGLMVDGCVKSRCVSTLQPHGLIDLLSHGRVICVERAREWSQQPRYAPPPNLFSNCTSAIGACTLFPIPPATAALLRSTDKQSLPIPCPESEERLIRPDFWTLFHTNLPKWSTLGDVTSLNRAPSR</sequence>
<evidence type="ECO:0000313" key="2">
    <source>
        <dbReference type="Proteomes" id="UP001152759"/>
    </source>
</evidence>
<dbReference type="EMBL" id="OU963869">
    <property type="protein sequence ID" value="CAH0776431.1"/>
    <property type="molecule type" value="Genomic_DNA"/>
</dbReference>
<accession>A0A9P0CDT8</accession>
<keyword evidence="2" id="KW-1185">Reference proteome</keyword>
<evidence type="ECO:0000313" key="1">
    <source>
        <dbReference type="EMBL" id="CAH0776431.1"/>
    </source>
</evidence>
<proteinExistence type="predicted"/>
<protein>
    <submittedName>
        <fullName evidence="1">Uncharacterized protein</fullName>
    </submittedName>
</protein>
<name>A0A9P0CDT8_BEMTA</name>
<dbReference type="AlphaFoldDB" id="A0A9P0CDT8"/>